<dbReference type="PANTHER" id="PTHR35333">
    <property type="entry name" value="BETA-LACTAMASE"/>
    <property type="match status" value="1"/>
</dbReference>
<organism evidence="3 4">
    <name type="scientific">Arthrobacter humicola</name>
    <dbReference type="NCBI Taxonomy" id="409291"/>
    <lineage>
        <taxon>Bacteria</taxon>
        <taxon>Bacillati</taxon>
        <taxon>Actinomycetota</taxon>
        <taxon>Actinomycetes</taxon>
        <taxon>Micrococcales</taxon>
        <taxon>Micrococcaceae</taxon>
        <taxon>Arthrobacter</taxon>
    </lineage>
</organism>
<accession>A0ABN2Z770</accession>
<dbReference type="RefSeq" id="WP_344365819.1">
    <property type="nucleotide sequence ID" value="NZ_BAAAQB010000034.1"/>
</dbReference>
<evidence type="ECO:0000313" key="4">
    <source>
        <dbReference type="Proteomes" id="UP001500102"/>
    </source>
</evidence>
<sequence>MEQHTPGQRRFGPRPATGGKPRLAAVRLRTLIAAACAAVLAVALAAGIFSAAEARTTTAAAGALAASPAAGSVSPSAGPGASAPASAAAAGSVDAALDAKIQAIIDANSQYQIGVALVDVASGADPADVHEYGVREQFVAASTAKVLAAAAYYHLVETGAASLDDPLGDYTAGFQLREMIQQSDNDSWSLIMDAVGHEELTEYAASLGVTYDPETNTLTPAEMAGILSGVYSGTLLNAEDTAQLLSYMQDTNYETLIPAAVPDGITVFHKYGLLDDELHDAGILTKDGTAYALVIYTKGQSLSDVPERTEVIHQLTQAVTGALF</sequence>
<feature type="domain" description="Beta-lactamase class A catalytic" evidence="2">
    <location>
        <begin position="171"/>
        <end position="297"/>
    </location>
</feature>
<dbReference type="InterPro" id="IPR045155">
    <property type="entry name" value="Beta-lactam_cat"/>
</dbReference>
<dbReference type="InterPro" id="IPR000871">
    <property type="entry name" value="Beta-lactam_class-A"/>
</dbReference>
<comment type="caution">
    <text evidence="3">The sequence shown here is derived from an EMBL/GenBank/DDBJ whole genome shotgun (WGS) entry which is preliminary data.</text>
</comment>
<evidence type="ECO:0000259" key="2">
    <source>
        <dbReference type="Pfam" id="PF13354"/>
    </source>
</evidence>
<dbReference type="PANTHER" id="PTHR35333:SF3">
    <property type="entry name" value="BETA-LACTAMASE-TYPE TRANSPEPTIDASE FOLD CONTAINING PROTEIN"/>
    <property type="match status" value="1"/>
</dbReference>
<evidence type="ECO:0000256" key="1">
    <source>
        <dbReference type="SAM" id="Phobius"/>
    </source>
</evidence>
<gene>
    <name evidence="3" type="ORF">GCM10009825_23720</name>
</gene>
<dbReference type="SUPFAM" id="SSF56601">
    <property type="entry name" value="beta-lactamase/transpeptidase-like"/>
    <property type="match status" value="1"/>
</dbReference>
<dbReference type="EMBL" id="BAAAQB010000034">
    <property type="protein sequence ID" value="GAA2137737.1"/>
    <property type="molecule type" value="Genomic_DNA"/>
</dbReference>
<reference evidence="3 4" key="1">
    <citation type="journal article" date="2019" name="Int. J. Syst. Evol. Microbiol.">
        <title>The Global Catalogue of Microorganisms (GCM) 10K type strain sequencing project: providing services to taxonomists for standard genome sequencing and annotation.</title>
        <authorList>
            <consortium name="The Broad Institute Genomics Platform"/>
            <consortium name="The Broad Institute Genome Sequencing Center for Infectious Disease"/>
            <person name="Wu L."/>
            <person name="Ma J."/>
        </authorList>
    </citation>
    <scope>NUCLEOTIDE SEQUENCE [LARGE SCALE GENOMIC DNA]</scope>
    <source>
        <strain evidence="3 4">JCM 15921</strain>
    </source>
</reference>
<dbReference type="Gene3D" id="3.40.710.10">
    <property type="entry name" value="DD-peptidase/beta-lactamase superfamily"/>
    <property type="match status" value="1"/>
</dbReference>
<feature type="transmembrane region" description="Helical" evidence="1">
    <location>
        <begin position="30"/>
        <end position="49"/>
    </location>
</feature>
<dbReference type="Pfam" id="PF13354">
    <property type="entry name" value="Beta-lactamase2"/>
    <property type="match status" value="1"/>
</dbReference>
<name>A0ABN2Z770_9MICC</name>
<dbReference type="Proteomes" id="UP001500102">
    <property type="component" value="Unassembled WGS sequence"/>
</dbReference>
<keyword evidence="1" id="KW-1133">Transmembrane helix</keyword>
<proteinExistence type="predicted"/>
<dbReference type="InterPro" id="IPR012338">
    <property type="entry name" value="Beta-lactam/transpept-like"/>
</dbReference>
<keyword evidence="1" id="KW-0812">Transmembrane</keyword>
<protein>
    <recommendedName>
        <fullName evidence="2">Beta-lactamase class A catalytic domain-containing protein</fullName>
    </recommendedName>
</protein>
<keyword evidence="4" id="KW-1185">Reference proteome</keyword>
<keyword evidence="1" id="KW-0472">Membrane</keyword>
<evidence type="ECO:0000313" key="3">
    <source>
        <dbReference type="EMBL" id="GAA2137737.1"/>
    </source>
</evidence>